<accession>A0AA88U0M5</accession>
<comment type="caution">
    <text evidence="1">The sequence shown here is derived from an EMBL/GenBank/DDBJ whole genome shotgun (WGS) entry which is preliminary data.</text>
</comment>
<keyword evidence="2" id="KW-1185">Reference proteome</keyword>
<evidence type="ECO:0000313" key="1">
    <source>
        <dbReference type="EMBL" id="KAK2916570.1"/>
    </source>
</evidence>
<gene>
    <name evidence="1" type="ORF">Q8A67_000944</name>
</gene>
<reference evidence="1" key="1">
    <citation type="submission" date="2023-08" db="EMBL/GenBank/DDBJ databases">
        <title>Chromosome-level Genome Assembly of mud carp (Cirrhinus molitorella).</title>
        <authorList>
            <person name="Liu H."/>
        </authorList>
    </citation>
    <scope>NUCLEOTIDE SEQUENCE</scope>
    <source>
        <strain evidence="1">Prfri</strain>
        <tissue evidence="1">Muscle</tissue>
    </source>
</reference>
<dbReference type="Proteomes" id="UP001187343">
    <property type="component" value="Unassembled WGS sequence"/>
</dbReference>
<proteinExistence type="predicted"/>
<dbReference type="AlphaFoldDB" id="A0AA88U0M5"/>
<name>A0AA88U0M5_9TELE</name>
<sequence length="115" mass="12676">MLKRGVYAVITFPFSTTLTTTARSPCLKTAGEEPKCLHGVDGHVCGPIACFVVELVRRDSRRRSVLNNACFIAEEFTESYSGLSTGPSPQTGFYKLSRHFKSAECRIRTLICLGI</sequence>
<dbReference type="EMBL" id="JAUYZG010000001">
    <property type="protein sequence ID" value="KAK2916570.1"/>
    <property type="molecule type" value="Genomic_DNA"/>
</dbReference>
<protein>
    <submittedName>
        <fullName evidence="1">Uncharacterized protein</fullName>
    </submittedName>
</protein>
<evidence type="ECO:0000313" key="2">
    <source>
        <dbReference type="Proteomes" id="UP001187343"/>
    </source>
</evidence>
<organism evidence="1 2">
    <name type="scientific">Cirrhinus molitorella</name>
    <name type="common">mud carp</name>
    <dbReference type="NCBI Taxonomy" id="172907"/>
    <lineage>
        <taxon>Eukaryota</taxon>
        <taxon>Metazoa</taxon>
        <taxon>Chordata</taxon>
        <taxon>Craniata</taxon>
        <taxon>Vertebrata</taxon>
        <taxon>Euteleostomi</taxon>
        <taxon>Actinopterygii</taxon>
        <taxon>Neopterygii</taxon>
        <taxon>Teleostei</taxon>
        <taxon>Ostariophysi</taxon>
        <taxon>Cypriniformes</taxon>
        <taxon>Cyprinidae</taxon>
        <taxon>Labeoninae</taxon>
        <taxon>Labeonini</taxon>
        <taxon>Cirrhinus</taxon>
    </lineage>
</organism>